<keyword evidence="2" id="KW-1185">Reference proteome</keyword>
<protein>
    <recommendedName>
        <fullName evidence="3">Serine kinase</fullName>
    </recommendedName>
</protein>
<evidence type="ECO:0008006" key="3">
    <source>
        <dbReference type="Google" id="ProtNLM"/>
    </source>
</evidence>
<dbReference type="RefSeq" id="WP_121807160.1">
    <property type="nucleotide sequence ID" value="NZ_RDBE01000010.1"/>
</dbReference>
<dbReference type="EMBL" id="RDBE01000010">
    <property type="protein sequence ID" value="RLV47654.1"/>
    <property type="molecule type" value="Genomic_DNA"/>
</dbReference>
<evidence type="ECO:0000313" key="2">
    <source>
        <dbReference type="Proteomes" id="UP000281708"/>
    </source>
</evidence>
<comment type="caution">
    <text evidence="1">The sequence shown here is derived from an EMBL/GenBank/DDBJ whole genome shotgun (WGS) entry which is preliminary data.</text>
</comment>
<reference evidence="1 2" key="1">
    <citation type="submission" date="2018-10" db="EMBL/GenBank/DDBJ databases">
        <title>Marmoricola sp. 4Q3S-7 whole genome shotgun sequence.</title>
        <authorList>
            <person name="Li F."/>
        </authorList>
    </citation>
    <scope>NUCLEOTIDE SEQUENCE [LARGE SCALE GENOMIC DNA]</scope>
    <source>
        <strain evidence="1 2">4Q3S-7</strain>
    </source>
</reference>
<dbReference type="SUPFAM" id="SSF53795">
    <property type="entry name" value="PEP carboxykinase-like"/>
    <property type="match status" value="1"/>
</dbReference>
<accession>A0A3L8NXJ3</accession>
<dbReference type="AlphaFoldDB" id="A0A3L8NXJ3"/>
<dbReference type="OrthoDB" id="4793383at2"/>
<name>A0A3L8NXJ3_9ACTN</name>
<organism evidence="1 2">
    <name type="scientific">Nocardioides mangrovicus</name>
    <dbReference type="NCBI Taxonomy" id="2478913"/>
    <lineage>
        <taxon>Bacteria</taxon>
        <taxon>Bacillati</taxon>
        <taxon>Actinomycetota</taxon>
        <taxon>Actinomycetes</taxon>
        <taxon>Propionibacteriales</taxon>
        <taxon>Nocardioidaceae</taxon>
        <taxon>Nocardioides</taxon>
    </lineage>
</organism>
<gene>
    <name evidence="1" type="ORF">D9V37_15955</name>
</gene>
<dbReference type="Proteomes" id="UP000281708">
    <property type="component" value="Unassembled WGS sequence"/>
</dbReference>
<evidence type="ECO:0000313" key="1">
    <source>
        <dbReference type="EMBL" id="RLV47654.1"/>
    </source>
</evidence>
<proteinExistence type="predicted"/>
<sequence length="272" mass="28670">MDARLELSALGAPLDLVVGGSRAQELHAALAERWELCLRGTGESDARTIEVSLGDEHADAVVEEVAVPRAAGADLDRLLVDVTHRVTHQAIAAGVGRLLMFHAAGVCDPHSGDTVVCVAPGGTGKTTLCRTLGRGRGYLSDETVGVADDGTVRPYPKPLSVRRDGSAVKDEVAPDRFGLRAAAVKPTVRAVLLLSREAAGARQPVVEKLDLFEAIVALAPETSSLARLSQPLHRLAALLEQTRLLARVRYDEAATLAPLVEDLIGPPRAEAS</sequence>